<evidence type="ECO:0000313" key="1">
    <source>
        <dbReference type="EMBL" id="ETV69808.1"/>
    </source>
</evidence>
<protein>
    <submittedName>
        <fullName evidence="1">Uncharacterized protein</fullName>
    </submittedName>
</protein>
<sequence>MIQGTRHPSMFRSPRMTFDSEFASSCTAIAYSGDTPTTDAVRLVVDARAPWPAERIWTLAVELAVTCSIVLNQLHTYTWVCASNDAHQKSLVMADLVSSRNV</sequence>
<accession>W4FT27</accession>
<dbReference type="EMBL" id="KI913172">
    <property type="protein sequence ID" value="ETV69808.1"/>
    <property type="molecule type" value="Genomic_DNA"/>
</dbReference>
<organism evidence="1">
    <name type="scientific">Aphanomyces astaci</name>
    <name type="common">Crayfish plague agent</name>
    <dbReference type="NCBI Taxonomy" id="112090"/>
    <lineage>
        <taxon>Eukaryota</taxon>
        <taxon>Sar</taxon>
        <taxon>Stramenopiles</taxon>
        <taxon>Oomycota</taxon>
        <taxon>Saprolegniomycetes</taxon>
        <taxon>Saprolegniales</taxon>
        <taxon>Verrucalvaceae</taxon>
        <taxon>Aphanomyces</taxon>
    </lineage>
</organism>
<dbReference type="AlphaFoldDB" id="W4FT27"/>
<gene>
    <name evidence="1" type="ORF">H257_14631</name>
</gene>
<dbReference type="RefSeq" id="XP_009840822.1">
    <property type="nucleotide sequence ID" value="XM_009842520.1"/>
</dbReference>
<proteinExistence type="predicted"/>
<dbReference type="VEuPathDB" id="FungiDB:H257_14631"/>
<dbReference type="GeneID" id="20816627"/>
<name>W4FT27_APHAT</name>
<reference evidence="1" key="1">
    <citation type="submission" date="2013-12" db="EMBL/GenBank/DDBJ databases">
        <title>The Genome Sequence of Aphanomyces astaci APO3.</title>
        <authorList>
            <consortium name="The Broad Institute Genomics Platform"/>
            <person name="Russ C."/>
            <person name="Tyler B."/>
            <person name="van West P."/>
            <person name="Dieguez-Uribeondo J."/>
            <person name="Young S.K."/>
            <person name="Zeng Q."/>
            <person name="Gargeya S."/>
            <person name="Fitzgerald M."/>
            <person name="Abouelleil A."/>
            <person name="Alvarado L."/>
            <person name="Chapman S.B."/>
            <person name="Gainer-Dewar J."/>
            <person name="Goldberg J."/>
            <person name="Griggs A."/>
            <person name="Gujja S."/>
            <person name="Hansen M."/>
            <person name="Howarth C."/>
            <person name="Imamovic A."/>
            <person name="Ireland A."/>
            <person name="Larimer J."/>
            <person name="McCowan C."/>
            <person name="Murphy C."/>
            <person name="Pearson M."/>
            <person name="Poon T.W."/>
            <person name="Priest M."/>
            <person name="Roberts A."/>
            <person name="Saif S."/>
            <person name="Shea T."/>
            <person name="Sykes S."/>
            <person name="Wortman J."/>
            <person name="Nusbaum C."/>
            <person name="Birren B."/>
        </authorList>
    </citation>
    <scope>NUCLEOTIDE SEQUENCE [LARGE SCALE GENOMIC DNA]</scope>
    <source>
        <strain evidence="1">APO3</strain>
    </source>
</reference>